<name>A0A8H7IBD8_9AGAM</name>
<organism evidence="6 7">
    <name type="scientific">Rhizoctonia solani</name>
    <dbReference type="NCBI Taxonomy" id="456999"/>
    <lineage>
        <taxon>Eukaryota</taxon>
        <taxon>Fungi</taxon>
        <taxon>Dikarya</taxon>
        <taxon>Basidiomycota</taxon>
        <taxon>Agaricomycotina</taxon>
        <taxon>Agaricomycetes</taxon>
        <taxon>Cantharellales</taxon>
        <taxon>Ceratobasidiaceae</taxon>
        <taxon>Rhizoctonia</taxon>
    </lineage>
</organism>
<dbReference type="PANTHER" id="PTHR23113:SF368">
    <property type="entry name" value="CELL DIVISION CONTROL PROTEIN 25"/>
    <property type="match status" value="1"/>
</dbReference>
<dbReference type="CDD" id="cd06224">
    <property type="entry name" value="REM"/>
    <property type="match status" value="1"/>
</dbReference>
<dbReference type="InterPro" id="IPR056685">
    <property type="entry name" value="DUF7783"/>
</dbReference>
<dbReference type="Gene3D" id="1.10.840.10">
    <property type="entry name" value="Ras guanine-nucleotide exchange factors catalytic domain"/>
    <property type="match status" value="1"/>
</dbReference>
<evidence type="ECO:0000313" key="6">
    <source>
        <dbReference type="EMBL" id="KAF8755052.1"/>
    </source>
</evidence>
<sequence>MQIPIQDHTQPHAPLVARVIIAVRNLLYVSGTLASAPEVLSPLLGEPAESRPDAHPPLAHLKQYQRKVTATLSKLVLSARAADSGEDDANARSRVAIDAGELERAVDRFVAEARDRPLNRTLRGVLSPAHIGKGAPGGGIAGQWRGSGFIERVAKALTPEACDEIRVLGQDLETTLVSVQQGVNNIREETGPDEIKPEDGVSTIITRGRAAITSLCAFLNAAEELDVAGKVGKDIETRRGLVRKSALEQQGLGRMKSRDGLRRAGSKDELRRVGRVGSRDQMRRMGSRDELRRIGSREELGRLSRPASRASRDQLAPTLTSPLTLSRPGSRDQLALSRSASRDKLTQSRPETRSYQTGTIRRWCHTAPRQPDGACGRLAKRRKRTRPSQSSHSGRDTNALNLVSLSISTIRENQREMTDLLDALAKTDGPESYVSRETKRDTLMSSTNYSQYLPELDPLAGGRPLGDVYGGDGSTFGDSIYGAEFGAGVGRDRVDSVGRDSRFDSIGRDSRFDSIGRDGLNDAPGSYGRAYPERGVWDKTPGRKTRQPLKHLDSAVSLPQSDLSTESLGYAPQGQGNYSRSGTALGKTRPDSLDLLSDAESDVEKDGHGNRGPPRVNNKILKLLGDDAAAELARSGGAITPTPIVDTTPWYLKPTHNDPSQILFNTDGGVRGGTLPALVERLTMHDQMDSTFIDAFLMTYKSFTTIHELFQLLVERFRIQPPEGLAPAELDEWVEKKQKPVRVRVVNIFKKMLLDPSVIDKEDSSILNNIRSFASEIMRDVTPAEQLIMFVDRIQKQGDSLGRKYTVTTTSAVPTPLVPKSGKRLKLLDIDPLELARQLTLLESKQYNAIKPIECLARARDEPAENDSIKTIITTTNKIASWVAFSVLDKDEPRRRGNTIKHFIHVAERCRALHNYSTMAALIAGLNSPPIRRLKRTWDSVPAKITAILDDVEGTLDSGKNFTAYKQRLKTVDTACVPFLGVYLTVLTFIQDGNKDFISKEQGIINFGKRQKAAEVIREIQSYQAKQYQLAIVDQIQTFIEDSLGNVDEKADYWETSMLLEPREREDEKMTRMLQESGFL</sequence>
<evidence type="ECO:0000256" key="2">
    <source>
        <dbReference type="PROSITE-ProRule" id="PRU00168"/>
    </source>
</evidence>
<evidence type="ECO:0000259" key="5">
    <source>
        <dbReference type="PROSITE" id="PS50212"/>
    </source>
</evidence>
<dbReference type="PROSITE" id="PS50212">
    <property type="entry name" value="RASGEF_NTER"/>
    <property type="match status" value="1"/>
</dbReference>
<accession>A0A8H7IBD8</accession>
<gene>
    <name evidence="6" type="ORF">RHS01_05626</name>
</gene>
<evidence type="ECO:0000256" key="1">
    <source>
        <dbReference type="ARBA" id="ARBA00022658"/>
    </source>
</evidence>
<evidence type="ECO:0000259" key="4">
    <source>
        <dbReference type="PROSITE" id="PS50009"/>
    </source>
</evidence>
<feature type="domain" description="Ras-GEF" evidence="4">
    <location>
        <begin position="831"/>
        <end position="1063"/>
    </location>
</feature>
<feature type="compositionally biased region" description="Polar residues" evidence="3">
    <location>
        <begin position="387"/>
        <end position="397"/>
    </location>
</feature>
<dbReference type="Pfam" id="PF00617">
    <property type="entry name" value="RasGEF"/>
    <property type="match status" value="1"/>
</dbReference>
<feature type="compositionally biased region" description="Low complexity" evidence="3">
    <location>
        <begin position="317"/>
        <end position="328"/>
    </location>
</feature>
<comment type="caution">
    <text evidence="6">The sequence shown here is derived from an EMBL/GenBank/DDBJ whole genome shotgun (WGS) entry which is preliminary data.</text>
</comment>
<dbReference type="InterPro" id="IPR001895">
    <property type="entry name" value="RASGEF_cat_dom"/>
</dbReference>
<dbReference type="SMART" id="SM00147">
    <property type="entry name" value="RasGEF"/>
    <property type="match status" value="1"/>
</dbReference>
<dbReference type="InterPro" id="IPR023578">
    <property type="entry name" value="Ras_GEF_dom_sf"/>
</dbReference>
<feature type="region of interest" description="Disordered" evidence="3">
    <location>
        <begin position="248"/>
        <end position="397"/>
    </location>
</feature>
<dbReference type="Pfam" id="PF25006">
    <property type="entry name" value="DUF7783"/>
    <property type="match status" value="1"/>
</dbReference>
<keyword evidence="1 2" id="KW-0344">Guanine-nucleotide releasing factor</keyword>
<evidence type="ECO:0000313" key="7">
    <source>
        <dbReference type="Proteomes" id="UP000614334"/>
    </source>
</evidence>
<dbReference type="SUPFAM" id="SSF48366">
    <property type="entry name" value="Ras GEF"/>
    <property type="match status" value="1"/>
</dbReference>
<feature type="compositionally biased region" description="Basic and acidic residues" evidence="3">
    <location>
        <begin position="531"/>
        <end position="541"/>
    </location>
</feature>
<proteinExistence type="predicted"/>
<dbReference type="SMART" id="SM00229">
    <property type="entry name" value="RasGEFN"/>
    <property type="match status" value="1"/>
</dbReference>
<dbReference type="Pfam" id="PF00618">
    <property type="entry name" value="RasGEF_N"/>
    <property type="match status" value="1"/>
</dbReference>
<feature type="compositionally biased region" description="Basic and acidic residues" evidence="3">
    <location>
        <begin position="256"/>
        <end position="302"/>
    </location>
</feature>
<dbReference type="InterPro" id="IPR000651">
    <property type="entry name" value="Ras-like_Gua-exchang_fac_N"/>
</dbReference>
<dbReference type="GO" id="GO:0005886">
    <property type="term" value="C:plasma membrane"/>
    <property type="evidence" value="ECO:0007669"/>
    <property type="project" value="TreeGrafter"/>
</dbReference>
<protein>
    <submittedName>
        <fullName evidence="6">Guanine nucleotide exchange factor for Ras-like GTPases</fullName>
    </submittedName>
</protein>
<feature type="domain" description="N-terminal Ras-GEF" evidence="5">
    <location>
        <begin position="666"/>
        <end position="799"/>
    </location>
</feature>
<evidence type="ECO:0000256" key="3">
    <source>
        <dbReference type="SAM" id="MobiDB-lite"/>
    </source>
</evidence>
<dbReference type="GO" id="GO:0005085">
    <property type="term" value="F:guanyl-nucleotide exchange factor activity"/>
    <property type="evidence" value="ECO:0007669"/>
    <property type="project" value="UniProtKB-KW"/>
</dbReference>
<dbReference type="InterPro" id="IPR008937">
    <property type="entry name" value="Ras-like_GEF"/>
</dbReference>
<dbReference type="Gene3D" id="1.20.870.10">
    <property type="entry name" value="Son of sevenless (SoS) protein Chain: S domain 1"/>
    <property type="match status" value="1"/>
</dbReference>
<dbReference type="Proteomes" id="UP000614334">
    <property type="component" value="Unassembled WGS sequence"/>
</dbReference>
<dbReference type="InterPro" id="IPR036964">
    <property type="entry name" value="RASGEF_cat_dom_sf"/>
</dbReference>
<dbReference type="PANTHER" id="PTHR23113">
    <property type="entry name" value="GUANINE NUCLEOTIDE EXCHANGE FACTOR"/>
    <property type="match status" value="1"/>
</dbReference>
<dbReference type="AlphaFoldDB" id="A0A8H7IBD8"/>
<reference evidence="6" key="1">
    <citation type="submission" date="2020-09" db="EMBL/GenBank/DDBJ databases">
        <title>Comparative genome analyses of four rice-infecting Rhizoctonia solani isolates reveal extensive enrichment of homogalacturonan modification genes.</title>
        <authorList>
            <person name="Lee D.-Y."/>
            <person name="Jeon J."/>
            <person name="Kim K.-T."/>
            <person name="Cheong K."/>
            <person name="Song H."/>
            <person name="Choi G."/>
            <person name="Ko J."/>
            <person name="Opiyo S.O."/>
            <person name="Zuo S."/>
            <person name="Madhav S."/>
            <person name="Lee Y.-H."/>
            <person name="Wang G.-L."/>
        </authorList>
    </citation>
    <scope>NUCLEOTIDE SEQUENCE</scope>
    <source>
        <strain evidence="6">AG1-IA B2</strain>
    </source>
</reference>
<dbReference type="CDD" id="cd00155">
    <property type="entry name" value="RasGEF"/>
    <property type="match status" value="1"/>
</dbReference>
<feature type="compositionally biased region" description="Basic and acidic residues" evidence="3">
    <location>
        <begin position="340"/>
        <end position="352"/>
    </location>
</feature>
<dbReference type="PROSITE" id="PS50009">
    <property type="entry name" value="RASGEF_CAT"/>
    <property type="match status" value="1"/>
</dbReference>
<dbReference type="GO" id="GO:0007265">
    <property type="term" value="P:Ras protein signal transduction"/>
    <property type="evidence" value="ECO:0007669"/>
    <property type="project" value="TreeGrafter"/>
</dbReference>
<dbReference type="EMBL" id="JACYCF010000009">
    <property type="protein sequence ID" value="KAF8755052.1"/>
    <property type="molecule type" value="Genomic_DNA"/>
</dbReference>
<feature type="region of interest" description="Disordered" evidence="3">
    <location>
        <begin position="496"/>
        <end position="593"/>
    </location>
</feature>
<feature type="compositionally biased region" description="Polar residues" evidence="3">
    <location>
        <begin position="557"/>
        <end position="567"/>
    </location>
</feature>
<feature type="compositionally biased region" description="Basic and acidic residues" evidence="3">
    <location>
        <begin position="496"/>
        <end position="520"/>
    </location>
</feature>